<evidence type="ECO:0000313" key="10">
    <source>
        <dbReference type="Proteomes" id="UP001473302"/>
    </source>
</evidence>
<feature type="region of interest" description="Disordered" evidence="6">
    <location>
        <begin position="438"/>
        <end position="466"/>
    </location>
</feature>
<feature type="signal peptide" evidence="7">
    <location>
        <begin position="1"/>
        <end position="21"/>
    </location>
</feature>
<dbReference type="PRINTS" id="PR00792">
    <property type="entry name" value="PEPSIN"/>
</dbReference>
<keyword evidence="10" id="KW-1185">Reference proteome</keyword>
<protein>
    <recommendedName>
        <fullName evidence="3">rhizopuspepsin</fullName>
        <ecNumber evidence="3">3.4.23.21</ecNumber>
    </recommendedName>
</protein>
<dbReference type="PANTHER" id="PTHR47966">
    <property type="entry name" value="BETA-SITE APP-CLEAVING ENZYME, ISOFORM A-RELATED"/>
    <property type="match status" value="1"/>
</dbReference>
<feature type="chain" id="PRO_5045911371" description="rhizopuspepsin" evidence="7">
    <location>
        <begin position="22"/>
        <end position="485"/>
    </location>
</feature>
<reference evidence="9 10" key="1">
    <citation type="submission" date="2024-04" db="EMBL/GenBank/DDBJ databases">
        <title>genome sequences of Mucor flavus KT1a and Helicostylum pulchrum KT1b strains isolated from the surface of a dry-aged beef.</title>
        <authorList>
            <person name="Toyotome T."/>
            <person name="Hosono M."/>
            <person name="Torimaru M."/>
            <person name="Fukuda K."/>
            <person name="Mikami N."/>
        </authorList>
    </citation>
    <scope>NUCLEOTIDE SEQUENCE [LARGE SCALE GENOMIC DNA]</scope>
    <source>
        <strain evidence="9 10">KT1a</strain>
    </source>
</reference>
<comment type="similarity">
    <text evidence="2 5">Belongs to the peptidase A1 family.</text>
</comment>
<evidence type="ECO:0000256" key="7">
    <source>
        <dbReference type="SAM" id="SignalP"/>
    </source>
</evidence>
<keyword evidence="7" id="KW-0732">Signal</keyword>
<evidence type="ECO:0000313" key="9">
    <source>
        <dbReference type="EMBL" id="GAA5812136.1"/>
    </source>
</evidence>
<dbReference type="InterPro" id="IPR033121">
    <property type="entry name" value="PEPTIDASE_A1"/>
</dbReference>
<dbReference type="InterPro" id="IPR001969">
    <property type="entry name" value="Aspartic_peptidase_AS"/>
</dbReference>
<gene>
    <name evidence="9" type="ORF">MFLAVUS_005586</name>
</gene>
<sequence>MKIQYAAGLLISLAATNTVFAQEEVTLLRVPMTKKHTTLRGIHHKRDANLYNDYGSIYLINVQVGTPPQNFELALDTGSADLWIPGSLCPNSVCPLARFNEKNSTTFVPSTEAFNITYGIGNAHGTYATETITVAGATVENQKFGYVDTTQNILTDVQTLEGSSYTPTVSSGDNSSTYGTDFRMDGIFGLGYPFLTASVSRPYNPFFFNLKAQNKISKNIFSIYLNNAESYGNSGEIIFGGIDESKYTGAISYLPVVKTDRRTQTLQTVSDFGFWQVNGQGISVKNGLEKDIQVKFDNTVPFVFDTGTTLSYLPTSVLEPIVDAAVGKANVAYDKVNNYFQIRCSMAKENTRIEVVMSTTAEISTTPITMSVPIADLIFPMDTEQVSTASVCMFGIVPTAGTIFIGESLLRSVYQVYDAELNRIGIAGAVSSNATVTNAAGNSNDSNGSDNNQPKQVEPKSSMTSTTKSNTMVTLVGLAFTLYLI</sequence>
<evidence type="ECO:0000256" key="3">
    <source>
        <dbReference type="ARBA" id="ARBA00013205"/>
    </source>
</evidence>
<dbReference type="Gene3D" id="2.40.70.10">
    <property type="entry name" value="Acid Proteases"/>
    <property type="match status" value="2"/>
</dbReference>
<proteinExistence type="inferred from homology"/>
<organism evidence="9 10">
    <name type="scientific">Mucor flavus</name>
    <dbReference type="NCBI Taxonomy" id="439312"/>
    <lineage>
        <taxon>Eukaryota</taxon>
        <taxon>Fungi</taxon>
        <taxon>Fungi incertae sedis</taxon>
        <taxon>Mucoromycota</taxon>
        <taxon>Mucoromycotina</taxon>
        <taxon>Mucoromycetes</taxon>
        <taxon>Mucorales</taxon>
        <taxon>Mucorineae</taxon>
        <taxon>Mucoraceae</taxon>
        <taxon>Mucor</taxon>
    </lineage>
</organism>
<keyword evidence="4 5" id="KW-0064">Aspartyl protease</keyword>
<dbReference type="PROSITE" id="PS00141">
    <property type="entry name" value="ASP_PROTEASE"/>
    <property type="match status" value="2"/>
</dbReference>
<evidence type="ECO:0000256" key="4">
    <source>
        <dbReference type="ARBA" id="ARBA00022750"/>
    </source>
</evidence>
<evidence type="ECO:0000256" key="1">
    <source>
        <dbReference type="ARBA" id="ARBA00001130"/>
    </source>
</evidence>
<dbReference type="PROSITE" id="PS51767">
    <property type="entry name" value="PEPTIDASE_A1"/>
    <property type="match status" value="1"/>
</dbReference>
<dbReference type="Pfam" id="PF00026">
    <property type="entry name" value="Asp"/>
    <property type="match status" value="1"/>
</dbReference>
<dbReference type="PANTHER" id="PTHR47966:SF65">
    <property type="entry name" value="ASPARTIC-TYPE ENDOPEPTIDASE"/>
    <property type="match status" value="1"/>
</dbReference>
<name>A0ABP9YZ80_9FUNG</name>
<dbReference type="EC" id="3.4.23.21" evidence="3"/>
<feature type="domain" description="Peptidase A1" evidence="8">
    <location>
        <begin position="58"/>
        <end position="427"/>
    </location>
</feature>
<dbReference type="InterPro" id="IPR021109">
    <property type="entry name" value="Peptidase_aspartic_dom_sf"/>
</dbReference>
<evidence type="ECO:0000256" key="5">
    <source>
        <dbReference type="RuleBase" id="RU000454"/>
    </source>
</evidence>
<dbReference type="Proteomes" id="UP001473302">
    <property type="component" value="Unassembled WGS sequence"/>
</dbReference>
<dbReference type="InterPro" id="IPR001461">
    <property type="entry name" value="Aspartic_peptidase_A1"/>
</dbReference>
<dbReference type="SUPFAM" id="SSF50630">
    <property type="entry name" value="Acid proteases"/>
    <property type="match status" value="1"/>
</dbReference>
<keyword evidence="5" id="KW-0378">Hydrolase</keyword>
<keyword evidence="5" id="KW-0645">Protease</keyword>
<evidence type="ECO:0000259" key="8">
    <source>
        <dbReference type="PROSITE" id="PS51767"/>
    </source>
</evidence>
<comment type="catalytic activity">
    <reaction evidence="1">
        <text>Hydrolysis of proteins with broad specificity similar to that of pepsin A, preferring hydrophobic residues at P1 and P1'. Clots milk and activates trypsinogen. Does not cleave 4-Gln-|-His-5, but does cleave 10-His-|-Leu-11 and 12-Val-|-Glu-13 in B chain of insulin.</text>
        <dbReference type="EC" id="3.4.23.21"/>
    </reaction>
</comment>
<comment type="caution">
    <text evidence="9">The sequence shown here is derived from an EMBL/GenBank/DDBJ whole genome shotgun (WGS) entry which is preliminary data.</text>
</comment>
<accession>A0ABP9YZ80</accession>
<evidence type="ECO:0000256" key="2">
    <source>
        <dbReference type="ARBA" id="ARBA00007447"/>
    </source>
</evidence>
<feature type="compositionally biased region" description="Low complexity" evidence="6">
    <location>
        <begin position="438"/>
        <end position="452"/>
    </location>
</feature>
<evidence type="ECO:0000256" key="6">
    <source>
        <dbReference type="SAM" id="MobiDB-lite"/>
    </source>
</evidence>
<dbReference type="EMBL" id="BAABUK010000012">
    <property type="protein sequence ID" value="GAA5812136.1"/>
    <property type="molecule type" value="Genomic_DNA"/>
</dbReference>